<dbReference type="InterPro" id="IPR008780">
    <property type="entry name" value="Plasmodium_Vir"/>
</dbReference>
<reference evidence="2 3" key="1">
    <citation type="submission" date="2011-08" db="EMBL/GenBank/DDBJ databases">
        <title>The Genome Sequence of Plasmodium vivax Mauritania I.</title>
        <authorList>
            <consortium name="The Broad Institute Genome Sequencing Platform"/>
            <consortium name="The Broad Institute Genome Sequencing Center for Infectious Disease"/>
            <person name="Neafsey D."/>
            <person name="Carlton J."/>
            <person name="Barnwell J."/>
            <person name="Collins W."/>
            <person name="Escalante A."/>
            <person name="Mullikin J."/>
            <person name="Saul A."/>
            <person name="Guigo R."/>
            <person name="Camara F."/>
            <person name="Young S.K."/>
            <person name="Zeng Q."/>
            <person name="Gargeya S."/>
            <person name="Fitzgerald M."/>
            <person name="Haas B."/>
            <person name="Abouelleil A."/>
            <person name="Alvarado L."/>
            <person name="Arachchi H.M."/>
            <person name="Berlin A."/>
            <person name="Brown A."/>
            <person name="Chapman S.B."/>
            <person name="Chen Z."/>
            <person name="Dunbar C."/>
            <person name="Freedman E."/>
            <person name="Gearin G."/>
            <person name="Gellesch M."/>
            <person name="Goldberg J."/>
            <person name="Griggs A."/>
            <person name="Gujja S."/>
            <person name="Heiman D."/>
            <person name="Howarth C."/>
            <person name="Larson L."/>
            <person name="Lui A."/>
            <person name="MacDonald P.J.P."/>
            <person name="Montmayeur A."/>
            <person name="Murphy C."/>
            <person name="Neiman D."/>
            <person name="Pearson M."/>
            <person name="Priest M."/>
            <person name="Roberts A."/>
            <person name="Saif S."/>
            <person name="Shea T."/>
            <person name="Shenoy N."/>
            <person name="Sisk P."/>
            <person name="Stolte C."/>
            <person name="Sykes S."/>
            <person name="Wortman J."/>
            <person name="Nusbaum C."/>
            <person name="Birren B."/>
        </authorList>
    </citation>
    <scope>NUCLEOTIDE SEQUENCE [LARGE SCALE GENOMIC DNA]</scope>
    <source>
        <strain evidence="2 3">Mauritania I</strain>
    </source>
</reference>
<organism evidence="2 3">
    <name type="scientific">Plasmodium vivax Mauritania I</name>
    <dbReference type="NCBI Taxonomy" id="1035515"/>
    <lineage>
        <taxon>Eukaryota</taxon>
        <taxon>Sar</taxon>
        <taxon>Alveolata</taxon>
        <taxon>Apicomplexa</taxon>
        <taxon>Aconoidasida</taxon>
        <taxon>Haemosporida</taxon>
        <taxon>Plasmodiidae</taxon>
        <taxon>Plasmodium</taxon>
        <taxon>Plasmodium (Plasmodium)</taxon>
    </lineage>
</organism>
<keyword evidence="1" id="KW-0812">Transmembrane</keyword>
<keyword evidence="1" id="KW-1133">Transmembrane helix</keyword>
<keyword evidence="1" id="KW-0472">Membrane</keyword>
<name>A0A0J9T3Z8_PLAVI</name>
<sequence length="527" mass="63904">MNFMIILFAYNLFLIYFLPFYTKLTVNENFLISEKNILKASELYKFYIEFNNLHNINEKDLDAYTSSSTLLEKKNAKEFYKKFIRNIRLLSKLYSNYFNYIDNGKNIANRCMYMKYWFYDQLLNNNINDNEIEIFYNYWESQKNIFELDKYLTCDIYRINLKDIKEIKNIYNYFVFYDRYNNFSAINYNTYDVSYCHYQKWFNEFYKEKEQECVSKNNDEICKELNTYVNKYITGNILSSITEECYKNIKPQSSRDIDQDAETPYYKKIKEKYFTYIDLETYEEQQIKDFDNSNLKIFCNDCKNKECPFDIYTENGNIICEKVIEILSVIGKYMTSNNNINFKYLNFWFNHKLRKITKHIEYRQDIYKLINSVCTESNNLNKLNNNIYDVEDDEYKKWCIMYDLYFNYNKIENEYLKTLNNPTNKSLEYAKICLSKYNEGIGIYNNNNKESVFADDLIKFSILYNNVKQRTKLYRKLELPELPKLILLNESKKKIEPEEHKICKGVKSNLTLPNASTNSKYVLNNYL</sequence>
<accession>A0A0J9T3Z8</accession>
<gene>
    <name evidence="2" type="ORF">PVMG_04571</name>
</gene>
<dbReference type="Pfam" id="PF05795">
    <property type="entry name" value="Plasmodium_Vir"/>
    <property type="match status" value="1"/>
</dbReference>
<protein>
    <submittedName>
        <fullName evidence="2">Uncharacterized protein</fullName>
    </submittedName>
</protein>
<evidence type="ECO:0000256" key="1">
    <source>
        <dbReference type="SAM" id="Phobius"/>
    </source>
</evidence>
<evidence type="ECO:0000313" key="2">
    <source>
        <dbReference type="EMBL" id="KMZ89741.1"/>
    </source>
</evidence>
<feature type="transmembrane region" description="Helical" evidence="1">
    <location>
        <begin position="5"/>
        <end position="22"/>
    </location>
</feature>
<evidence type="ECO:0000313" key="3">
    <source>
        <dbReference type="Proteomes" id="UP000053776"/>
    </source>
</evidence>
<dbReference type="EMBL" id="KQ235146">
    <property type="protein sequence ID" value="KMZ89741.1"/>
    <property type="molecule type" value="Genomic_DNA"/>
</dbReference>
<proteinExistence type="predicted"/>
<dbReference type="Proteomes" id="UP000053776">
    <property type="component" value="Unassembled WGS sequence"/>
</dbReference>
<dbReference type="AlphaFoldDB" id="A0A0J9T3Z8"/>